<sequence length="38" mass="4423">HVSPFPKVADCCLPFNTIRLVTEFLPPHLHIDYNHLTH</sequence>
<feature type="non-terminal residue" evidence="1">
    <location>
        <position position="1"/>
    </location>
</feature>
<dbReference type="EMBL" id="HACA01032328">
    <property type="protein sequence ID" value="CDW49689.1"/>
    <property type="molecule type" value="Transcribed_RNA"/>
</dbReference>
<evidence type="ECO:0000313" key="1">
    <source>
        <dbReference type="EMBL" id="CDW49689.1"/>
    </source>
</evidence>
<name>A0A0K2VGW0_LEPSM</name>
<reference evidence="1" key="1">
    <citation type="submission" date="2014-05" db="EMBL/GenBank/DDBJ databases">
        <authorList>
            <person name="Chronopoulou M."/>
        </authorList>
    </citation>
    <scope>NUCLEOTIDE SEQUENCE</scope>
    <source>
        <tissue evidence="1">Whole organism</tissue>
    </source>
</reference>
<organism evidence="1">
    <name type="scientific">Lepeophtheirus salmonis</name>
    <name type="common">Salmon louse</name>
    <name type="synonym">Caligus salmonis</name>
    <dbReference type="NCBI Taxonomy" id="72036"/>
    <lineage>
        <taxon>Eukaryota</taxon>
        <taxon>Metazoa</taxon>
        <taxon>Ecdysozoa</taxon>
        <taxon>Arthropoda</taxon>
        <taxon>Crustacea</taxon>
        <taxon>Multicrustacea</taxon>
        <taxon>Hexanauplia</taxon>
        <taxon>Copepoda</taxon>
        <taxon>Siphonostomatoida</taxon>
        <taxon>Caligidae</taxon>
        <taxon>Lepeophtheirus</taxon>
    </lineage>
</organism>
<dbReference type="AlphaFoldDB" id="A0A0K2VGW0"/>
<accession>A0A0K2VGW0</accession>
<proteinExistence type="predicted"/>
<protein>
    <submittedName>
        <fullName evidence="1">Uncharacterized protein</fullName>
    </submittedName>
</protein>